<dbReference type="InterPro" id="IPR004343">
    <property type="entry name" value="Plus-3_dom"/>
</dbReference>
<feature type="region of interest" description="Disordered" evidence="5">
    <location>
        <begin position="1"/>
        <end position="87"/>
    </location>
</feature>
<proteinExistence type="predicted"/>
<dbReference type="FunCoup" id="F4R508">
    <property type="interactions" value="658"/>
</dbReference>
<keyword evidence="2" id="KW-0805">Transcription regulation</keyword>
<dbReference type="PANTHER" id="PTHR13115">
    <property type="entry name" value="RNA POLYMERASE-ASSOCIATED PROTEIN RTF1 HOMOLOG"/>
    <property type="match status" value="1"/>
</dbReference>
<dbReference type="GO" id="GO:1990269">
    <property type="term" value="F:RNA polymerase II C-terminal domain phosphoserine binding"/>
    <property type="evidence" value="ECO:0007669"/>
    <property type="project" value="TreeGrafter"/>
</dbReference>
<dbReference type="InParanoid" id="F4R508"/>
<dbReference type="GO" id="GO:0016593">
    <property type="term" value="C:Cdc73/Paf1 complex"/>
    <property type="evidence" value="ECO:0007669"/>
    <property type="project" value="TreeGrafter"/>
</dbReference>
<dbReference type="RefSeq" id="XP_007404730.1">
    <property type="nucleotide sequence ID" value="XM_007404668.1"/>
</dbReference>
<feature type="domain" description="Plus3" evidence="6">
    <location>
        <begin position="228"/>
        <end position="363"/>
    </location>
</feature>
<evidence type="ECO:0000313" key="7">
    <source>
        <dbReference type="EMBL" id="EGG12355.1"/>
    </source>
</evidence>
<feature type="region of interest" description="Disordered" evidence="5">
    <location>
        <begin position="460"/>
        <end position="536"/>
    </location>
</feature>
<keyword evidence="4" id="KW-0539">Nucleus</keyword>
<dbReference type="STRING" id="747676.F4R508"/>
<dbReference type="HOGENOM" id="CLU_036626_0_0_1"/>
<evidence type="ECO:0000256" key="2">
    <source>
        <dbReference type="ARBA" id="ARBA00023015"/>
    </source>
</evidence>
<evidence type="ECO:0000256" key="4">
    <source>
        <dbReference type="ARBA" id="ARBA00023242"/>
    </source>
</evidence>
<feature type="compositionally biased region" description="Low complexity" evidence="5">
    <location>
        <begin position="519"/>
        <end position="531"/>
    </location>
</feature>
<keyword evidence="3" id="KW-0804">Transcription</keyword>
<evidence type="ECO:0000256" key="3">
    <source>
        <dbReference type="ARBA" id="ARBA00023163"/>
    </source>
</evidence>
<dbReference type="Gene3D" id="3.90.70.200">
    <property type="entry name" value="Plus-3 domain"/>
    <property type="match status" value="1"/>
</dbReference>
<dbReference type="KEGG" id="mlr:MELLADRAFT_76503"/>
<dbReference type="SMART" id="SM00719">
    <property type="entry name" value="Plus3"/>
    <property type="match status" value="1"/>
</dbReference>
<accession>F4R508</accession>
<dbReference type="eggNOG" id="KOG2402">
    <property type="taxonomic scope" value="Eukaryota"/>
</dbReference>
<dbReference type="PANTHER" id="PTHR13115:SF8">
    <property type="entry name" value="RNA POLYMERASE-ASSOCIATED PROTEIN RTF1 HOMOLOG"/>
    <property type="match status" value="1"/>
</dbReference>
<evidence type="ECO:0000256" key="1">
    <source>
        <dbReference type="ARBA" id="ARBA00004123"/>
    </source>
</evidence>
<dbReference type="VEuPathDB" id="FungiDB:MELLADRAFT_76503"/>
<name>F4R508_MELLP</name>
<feature type="compositionally biased region" description="Basic and acidic residues" evidence="5">
    <location>
        <begin position="187"/>
        <end position="199"/>
    </location>
</feature>
<organism evidence="8">
    <name type="scientific">Melampsora larici-populina (strain 98AG31 / pathotype 3-4-7)</name>
    <name type="common">Poplar leaf rust fungus</name>
    <dbReference type="NCBI Taxonomy" id="747676"/>
    <lineage>
        <taxon>Eukaryota</taxon>
        <taxon>Fungi</taxon>
        <taxon>Dikarya</taxon>
        <taxon>Basidiomycota</taxon>
        <taxon>Pucciniomycotina</taxon>
        <taxon>Pucciniomycetes</taxon>
        <taxon>Pucciniales</taxon>
        <taxon>Melampsoraceae</taxon>
        <taxon>Melampsora</taxon>
    </lineage>
</organism>
<protein>
    <recommendedName>
        <fullName evidence="6">Plus3 domain-containing protein</fullName>
    </recommendedName>
</protein>
<reference evidence="8" key="1">
    <citation type="journal article" date="2011" name="Proc. Natl. Acad. Sci. U.S.A.">
        <title>Obligate biotrophy features unraveled by the genomic analysis of rust fungi.</title>
        <authorList>
            <person name="Duplessis S."/>
            <person name="Cuomo C.A."/>
            <person name="Lin Y.-C."/>
            <person name="Aerts A."/>
            <person name="Tisserant E."/>
            <person name="Veneault-Fourrey C."/>
            <person name="Joly D.L."/>
            <person name="Hacquard S."/>
            <person name="Amselem J."/>
            <person name="Cantarel B.L."/>
            <person name="Chiu R."/>
            <person name="Coutinho P.M."/>
            <person name="Feau N."/>
            <person name="Field M."/>
            <person name="Frey P."/>
            <person name="Gelhaye E."/>
            <person name="Goldberg J."/>
            <person name="Grabherr M.G."/>
            <person name="Kodira C.D."/>
            <person name="Kohler A."/>
            <person name="Kuees U."/>
            <person name="Lindquist E.A."/>
            <person name="Lucas S.M."/>
            <person name="Mago R."/>
            <person name="Mauceli E."/>
            <person name="Morin E."/>
            <person name="Murat C."/>
            <person name="Pangilinan J.L."/>
            <person name="Park R."/>
            <person name="Pearson M."/>
            <person name="Quesneville H."/>
            <person name="Rouhier N."/>
            <person name="Sakthikumar S."/>
            <person name="Salamov A.A."/>
            <person name="Schmutz J."/>
            <person name="Selles B."/>
            <person name="Shapiro H."/>
            <person name="Tanguay P."/>
            <person name="Tuskan G.A."/>
            <person name="Henrissat B."/>
            <person name="Van de Peer Y."/>
            <person name="Rouze P."/>
            <person name="Ellis J.G."/>
            <person name="Dodds P.N."/>
            <person name="Schein J.E."/>
            <person name="Zhong S."/>
            <person name="Hamelin R.C."/>
            <person name="Grigoriev I.V."/>
            <person name="Szabo L.J."/>
            <person name="Martin F."/>
        </authorList>
    </citation>
    <scope>NUCLEOTIDE SEQUENCE [LARGE SCALE GENOMIC DNA]</scope>
    <source>
        <strain evidence="8">98AG31 / pathotype 3-4-7</strain>
    </source>
</reference>
<dbReference type="OrthoDB" id="166375at2759"/>
<keyword evidence="8" id="KW-1185">Reference proteome</keyword>
<evidence type="ECO:0000259" key="6">
    <source>
        <dbReference type="PROSITE" id="PS51360"/>
    </source>
</evidence>
<dbReference type="GeneID" id="18932795"/>
<gene>
    <name evidence="7" type="ORF">MELLADRAFT_76503</name>
</gene>
<sequence>MSDIDNELLALAGDVTQAPISSSKRSRKSLQHGKKIKRRKKVDMDSESDMEMSSGSEAAMPIQVAKSDDEEEEQESRTVNSNPFPYEGIYIDLQDKLRIQSLSELEREATLGERQDELQKIRDRENVKNMVRARDEQSSKRSSGREKSRTGTTHEKAQKLDELKLKRQAKGKRPKPDDSNENQVTKQRSDEQGWDRSEDGEADLAEEQDIAHEQSNSRKATEKTNLDDASLDDIRSLTLTRTRAAELCCTDFFSDYVKGMWVRVSVGFAKDDPKREVKYRVAEVKCDIDNQKYYEVENQATTKTLQVVIANSSKVISLDRVSNSPIQENEWLFLVGECQKYKVPIPTKKEVSRKLNSITKYQDWVKDEATITLQVRAKKAMRAQGQGPTTLTISERLRLESERDQAAAKNDTELVERLNSLLQQASAPVVKSDTLMSELNERNRRANREEIRRAEIAASELRRQHMKAHGTSHAVRPDPSARVKTNPRMTYETKSGSPLRDTPTASDPNASPRPGEVNSSSATAVAAAKAKGPPTRFEEMIASRVHIDIDIGDF</sequence>
<comment type="subcellular location">
    <subcellularLocation>
        <location evidence="1">Nucleus</location>
    </subcellularLocation>
</comment>
<dbReference type="GO" id="GO:0003677">
    <property type="term" value="F:DNA binding"/>
    <property type="evidence" value="ECO:0007669"/>
    <property type="project" value="InterPro"/>
</dbReference>
<evidence type="ECO:0000256" key="5">
    <source>
        <dbReference type="SAM" id="MobiDB-lite"/>
    </source>
</evidence>
<dbReference type="Proteomes" id="UP000001072">
    <property type="component" value="Unassembled WGS sequence"/>
</dbReference>
<dbReference type="AlphaFoldDB" id="F4R508"/>
<dbReference type="InterPro" id="IPR036128">
    <property type="entry name" value="Plus3-like_sf"/>
</dbReference>
<feature type="compositionally biased region" description="Basic residues" evidence="5">
    <location>
        <begin position="24"/>
        <end position="41"/>
    </location>
</feature>
<dbReference type="SUPFAM" id="SSF159042">
    <property type="entry name" value="Plus3-like"/>
    <property type="match status" value="1"/>
</dbReference>
<feature type="region of interest" description="Disordered" evidence="5">
    <location>
        <begin position="107"/>
        <end position="203"/>
    </location>
</feature>
<evidence type="ECO:0000313" key="8">
    <source>
        <dbReference type="Proteomes" id="UP000001072"/>
    </source>
</evidence>
<dbReference type="Pfam" id="PF03126">
    <property type="entry name" value="Plus-3"/>
    <property type="match status" value="1"/>
</dbReference>
<feature type="compositionally biased region" description="Basic and acidic residues" evidence="5">
    <location>
        <begin position="107"/>
        <end position="165"/>
    </location>
</feature>
<dbReference type="PROSITE" id="PS51360">
    <property type="entry name" value="PLUS3"/>
    <property type="match status" value="1"/>
</dbReference>
<dbReference type="EMBL" id="GL883091">
    <property type="protein sequence ID" value="EGG12355.1"/>
    <property type="molecule type" value="Genomic_DNA"/>
</dbReference>